<reference evidence="8 10" key="1">
    <citation type="submission" date="2013-02" db="EMBL/GenBank/DDBJ databases">
        <title>The Genome Sequence of Enterococcus malodoratus ATCC_43197.</title>
        <authorList>
            <consortium name="The Broad Institute Genome Sequencing Platform"/>
            <consortium name="The Broad Institute Genome Sequencing Center for Infectious Disease"/>
            <person name="Earl A.M."/>
            <person name="Gilmore M.S."/>
            <person name="Lebreton F."/>
            <person name="Walker B."/>
            <person name="Young S.K."/>
            <person name="Zeng Q."/>
            <person name="Gargeya S."/>
            <person name="Fitzgerald M."/>
            <person name="Haas B."/>
            <person name="Abouelleil A."/>
            <person name="Alvarado L."/>
            <person name="Arachchi H.M."/>
            <person name="Berlin A.M."/>
            <person name="Chapman S.B."/>
            <person name="Dewar J."/>
            <person name="Goldberg J."/>
            <person name="Griggs A."/>
            <person name="Gujja S."/>
            <person name="Hansen M."/>
            <person name="Howarth C."/>
            <person name="Imamovic A."/>
            <person name="Larimer J."/>
            <person name="McCowan C."/>
            <person name="Murphy C."/>
            <person name="Neiman D."/>
            <person name="Pearson M."/>
            <person name="Priest M."/>
            <person name="Roberts A."/>
            <person name="Saif S."/>
            <person name="Shea T."/>
            <person name="Sisk P."/>
            <person name="Sykes S."/>
            <person name="Wortman J."/>
            <person name="Nusbaum C."/>
            <person name="Birren B."/>
        </authorList>
    </citation>
    <scope>NUCLEOTIDE SEQUENCE [LARGE SCALE GENOMIC DNA]</scope>
    <source>
        <strain evidence="8 10">ATCC 43197</strain>
    </source>
</reference>
<dbReference type="Proteomes" id="UP000013783">
    <property type="component" value="Unassembled WGS sequence"/>
</dbReference>
<evidence type="ECO:0000256" key="6">
    <source>
        <dbReference type="SAM" id="MobiDB-lite"/>
    </source>
</evidence>
<accession>R2NR33</accession>
<dbReference type="InterPro" id="IPR027417">
    <property type="entry name" value="P-loop_NTPase"/>
</dbReference>
<evidence type="ECO:0000313" key="9">
    <source>
        <dbReference type="EMBL" id="EOT67291.1"/>
    </source>
</evidence>
<dbReference type="PANTHER" id="PTHR37937:SF1">
    <property type="entry name" value="CONJUGATIVE TRANSFER: DNA TRANSPORT"/>
    <property type="match status" value="1"/>
</dbReference>
<evidence type="ECO:0000256" key="2">
    <source>
        <dbReference type="ARBA" id="ARBA00022475"/>
    </source>
</evidence>
<dbReference type="Proteomes" id="UP000014148">
    <property type="component" value="Unassembled WGS sequence"/>
</dbReference>
<keyword evidence="4" id="KW-1133">Transmembrane helix</keyword>
<keyword evidence="5" id="KW-0472">Membrane</keyword>
<proteinExistence type="predicted"/>
<keyword evidence="3" id="KW-0812">Transmembrane</keyword>
<dbReference type="EMBL" id="AJAK01000025">
    <property type="protein sequence ID" value="EOH73438.1"/>
    <property type="molecule type" value="Genomic_DNA"/>
</dbReference>
<dbReference type="AlphaFoldDB" id="R2NR33"/>
<reference evidence="9 11" key="2">
    <citation type="submission" date="2013-03" db="EMBL/GenBank/DDBJ databases">
        <title>The Genome Sequence of Enterococcus malodoratus ATCC_43197 (PacBio/Illumina hybrid assembly).</title>
        <authorList>
            <consortium name="The Broad Institute Genomics Platform"/>
            <consortium name="The Broad Institute Genome Sequencing Center for Infectious Disease"/>
            <person name="Earl A."/>
            <person name="Russ C."/>
            <person name="Gilmore M."/>
            <person name="Surin D."/>
            <person name="Walker B."/>
            <person name="Young S."/>
            <person name="Zeng Q."/>
            <person name="Gargeya S."/>
            <person name="Fitzgerald M."/>
            <person name="Haas B."/>
            <person name="Abouelleil A."/>
            <person name="Allen A.W."/>
            <person name="Alvarado L."/>
            <person name="Arachchi H.M."/>
            <person name="Berlin A.M."/>
            <person name="Chapman S.B."/>
            <person name="Gainer-Dewar J."/>
            <person name="Goldberg J."/>
            <person name="Griggs A."/>
            <person name="Gujja S."/>
            <person name="Hansen M."/>
            <person name="Howarth C."/>
            <person name="Imamovic A."/>
            <person name="Ireland A."/>
            <person name="Larimer J."/>
            <person name="McCowan C."/>
            <person name="Murphy C."/>
            <person name="Pearson M."/>
            <person name="Poon T.W."/>
            <person name="Priest M."/>
            <person name="Roberts A."/>
            <person name="Saif S."/>
            <person name="Shea T."/>
            <person name="Sisk P."/>
            <person name="Sykes S."/>
            <person name="Wortman J."/>
            <person name="Nusbaum C."/>
            <person name="Birren B."/>
        </authorList>
    </citation>
    <scope>NUCLEOTIDE SEQUENCE [LARGE SCALE GENOMIC DNA]</scope>
    <source>
        <strain evidence="9 11">ATCC 43197</strain>
    </source>
</reference>
<dbReference type="EMBL" id="ASWA01000003">
    <property type="protein sequence ID" value="EOT67291.1"/>
    <property type="molecule type" value="Genomic_DNA"/>
</dbReference>
<evidence type="ECO:0000313" key="8">
    <source>
        <dbReference type="EMBL" id="EOH73438.1"/>
    </source>
</evidence>
<comment type="subcellular location">
    <subcellularLocation>
        <location evidence="1">Cell membrane</location>
        <topology evidence="1">Multi-pass membrane protein</topology>
    </subcellularLocation>
</comment>
<evidence type="ECO:0000256" key="1">
    <source>
        <dbReference type="ARBA" id="ARBA00004651"/>
    </source>
</evidence>
<evidence type="ECO:0000256" key="3">
    <source>
        <dbReference type="ARBA" id="ARBA00022692"/>
    </source>
</evidence>
<dbReference type="InterPro" id="IPR019476">
    <property type="entry name" value="T4SS_TraD_DNA-bd"/>
</dbReference>
<keyword evidence="11" id="KW-1185">Reference proteome</keyword>
<comment type="caution">
    <text evidence="8">The sequence shown here is derived from an EMBL/GenBank/DDBJ whole genome shotgun (WGS) entry which is preliminary data.</text>
</comment>
<dbReference type="eggNOG" id="COG0433">
    <property type="taxonomic scope" value="Bacteria"/>
</dbReference>
<dbReference type="SUPFAM" id="SSF52540">
    <property type="entry name" value="P-loop containing nucleoside triphosphate hydrolases"/>
    <property type="match status" value="1"/>
</dbReference>
<evidence type="ECO:0000313" key="10">
    <source>
        <dbReference type="Proteomes" id="UP000013783"/>
    </source>
</evidence>
<dbReference type="STRING" id="71451.RV07_GL003212"/>
<evidence type="ECO:0000259" key="7">
    <source>
        <dbReference type="Pfam" id="PF10412"/>
    </source>
</evidence>
<dbReference type="Pfam" id="PF10412">
    <property type="entry name" value="TrwB_AAD_bind"/>
    <property type="match status" value="1"/>
</dbReference>
<dbReference type="Gene3D" id="3.40.50.300">
    <property type="entry name" value="P-loop containing nucleotide triphosphate hydrolases"/>
    <property type="match status" value="2"/>
</dbReference>
<gene>
    <name evidence="9" type="ORF">I585_02812</name>
    <name evidence="8" type="ORF">UAI_03629</name>
</gene>
<sequence>MKRQLENIQWQAVSFLRPLEFQEVVDTLAHLAGLTGRKSFVWEIRSQNNKISHFIGAETKDLRNITKLFSRHKKFQFSRNPKFERKPTKSAYELGLTSQVLPLKVKEGDNFLRTTLATLARNTKDTVVIQIIVGKSFAPHSLPKNLPNPHTTWWQAITGNLPPITTETRKQLTDKQSQPQFSCSLRIGSTSDYLTDLKSLIGCFKILESSEVKMRFKPILPTKIDEVRLPLQFPLKLSTLELACLGLFPNGNEELDGFANLHPKVILPPLGLKQNHKRIFGEATALNSSLETKKLGISGSDSLFHTVLLGGTGSGKSTAMLRLALSDIESGNSALVIDPKGDLVRDILERYPKAREDDLVIIDPTNERPIGLNPFDLLRFGISPELLTQHLMAIFQDLFSDNWGIRSSDVLSHAILTLAKTKHATLLMLPQLLTNKQFRKTLLKDIHDPFGVESFWNYYDSLSQGEQTQLISPVLNKLRQIFIHPSLKYLFGQTNNKFSLTDLYFKRKVVLVSLNKGVLGAESARFLGSIIVSLTWSLALHRASIPPEKRHRVSLFIDELQDYLRLPTSLSDALIQARGLGVSLTLAHQYRHQLTQEIKMAIDANCKNKICFGLDMNDAQDMARQAPELIADDFYSLPQYHIYVRLHNGGNSTNWLLGKTFAPAPKTRDYVDLVARNALKYGEAIPEIEAQLAKQFGYDELNSNDKTDQIPPQNIGRRKKITDE</sequence>
<evidence type="ECO:0000313" key="11">
    <source>
        <dbReference type="Proteomes" id="UP000014148"/>
    </source>
</evidence>
<dbReference type="CDD" id="cd01127">
    <property type="entry name" value="TrwB_TraG_TraD_VirD4"/>
    <property type="match status" value="2"/>
</dbReference>
<protein>
    <recommendedName>
        <fullName evidence="7">Type IV secretion system coupling protein TraD DNA-binding domain-containing protein</fullName>
    </recommendedName>
</protein>
<dbReference type="RefSeq" id="WP_010742417.1">
    <property type="nucleotide sequence ID" value="NZ_KB946251.1"/>
</dbReference>
<dbReference type="PATRIC" id="fig|1158601.3.peg.3599"/>
<feature type="domain" description="Type IV secretion system coupling protein TraD DNA-binding" evidence="7">
    <location>
        <begin position="304"/>
        <end position="619"/>
    </location>
</feature>
<dbReference type="PANTHER" id="PTHR37937">
    <property type="entry name" value="CONJUGATIVE TRANSFER: DNA TRANSPORT"/>
    <property type="match status" value="1"/>
</dbReference>
<feature type="region of interest" description="Disordered" evidence="6">
    <location>
        <begin position="701"/>
        <end position="724"/>
    </location>
</feature>
<dbReference type="GO" id="GO:0005886">
    <property type="term" value="C:plasma membrane"/>
    <property type="evidence" value="ECO:0007669"/>
    <property type="project" value="UniProtKB-SubCell"/>
</dbReference>
<organism evidence="8 10">
    <name type="scientific">Enterococcus malodoratus ATCC 43197</name>
    <dbReference type="NCBI Taxonomy" id="1158601"/>
    <lineage>
        <taxon>Bacteria</taxon>
        <taxon>Bacillati</taxon>
        <taxon>Bacillota</taxon>
        <taxon>Bacilli</taxon>
        <taxon>Lactobacillales</taxon>
        <taxon>Enterococcaceae</taxon>
        <taxon>Enterococcus</taxon>
    </lineage>
</organism>
<evidence type="ECO:0000256" key="5">
    <source>
        <dbReference type="ARBA" id="ARBA00023136"/>
    </source>
</evidence>
<evidence type="ECO:0000256" key="4">
    <source>
        <dbReference type="ARBA" id="ARBA00022989"/>
    </source>
</evidence>
<name>R2NR33_9ENTE</name>
<dbReference type="InterPro" id="IPR051539">
    <property type="entry name" value="T4SS-coupling_protein"/>
</dbReference>
<keyword evidence="2" id="KW-1003">Cell membrane</keyword>
<dbReference type="OrthoDB" id="3258326at2"/>